<accession>A0A8J7V166</accession>
<keyword evidence="2" id="KW-1185">Reference proteome</keyword>
<comment type="caution">
    <text evidence="1">The sequence shown here is derived from an EMBL/GenBank/DDBJ whole genome shotgun (WGS) entry which is preliminary data.</text>
</comment>
<protein>
    <submittedName>
        <fullName evidence="1">Uncharacterized protein</fullName>
    </submittedName>
</protein>
<dbReference type="RefSeq" id="WP_210680546.1">
    <property type="nucleotide sequence ID" value="NZ_JAGMWN010000001.1"/>
</dbReference>
<gene>
    <name evidence="1" type="ORF">KAJ83_03150</name>
</gene>
<name>A0A8J7V166_9PROT</name>
<dbReference type="Proteomes" id="UP000672602">
    <property type="component" value="Unassembled WGS sequence"/>
</dbReference>
<proteinExistence type="predicted"/>
<dbReference type="AlphaFoldDB" id="A0A8J7V166"/>
<sequence length="418" mass="48079">MAVQYKSFRDRGVYVGFHGRMVELARCRMPRRTDLDDYEALIPNWAGSDMGRSNDLVMMFADLTRWTDLIGRDRLLHQRVMEGRAKYQGHLDPIMMRELRLAVDAEAGDATDKRQAAQEMRIAAQDVQSSFLEVLAMFGRRYGKMMGSRELASVDRRILLSLNEQSPDDMLRLVRIIVGTVVKGARISREKLQSRLDGLSEFAAPICSIVVEDSSRSVGYLSRQLQLLEALDEGIADYCGESTQEFRDAGEIITYNLQTFVEYALSRARHIKKAMLDESYYLDDKRYDGLLNLIREERIKISFALDGWASHATRWLTVDEDDIPARNAVIAYILRQMPAPPRELEEDPSVQYRRDRNPMQLRARTVREFHSWMDDTLDDEIYKRVMKSRNLATTWNRRADEPNADAGAVIEKAFSGEG</sequence>
<reference evidence="1" key="1">
    <citation type="submission" date="2021-04" db="EMBL/GenBank/DDBJ databases">
        <authorList>
            <person name="Zhang D.-C."/>
        </authorList>
    </citation>
    <scope>NUCLEOTIDE SEQUENCE</scope>
    <source>
        <strain evidence="1">CGMCC 1.15697</strain>
    </source>
</reference>
<dbReference type="EMBL" id="JAGMWN010000001">
    <property type="protein sequence ID" value="MBP5855990.1"/>
    <property type="molecule type" value="Genomic_DNA"/>
</dbReference>
<organism evidence="1 2">
    <name type="scientific">Marivibrio halodurans</name>
    <dbReference type="NCBI Taxonomy" id="2039722"/>
    <lineage>
        <taxon>Bacteria</taxon>
        <taxon>Pseudomonadati</taxon>
        <taxon>Pseudomonadota</taxon>
        <taxon>Alphaproteobacteria</taxon>
        <taxon>Rhodospirillales</taxon>
        <taxon>Rhodospirillaceae</taxon>
        <taxon>Marivibrio</taxon>
    </lineage>
</organism>
<evidence type="ECO:0000313" key="1">
    <source>
        <dbReference type="EMBL" id="MBP5855990.1"/>
    </source>
</evidence>
<evidence type="ECO:0000313" key="2">
    <source>
        <dbReference type="Proteomes" id="UP000672602"/>
    </source>
</evidence>